<sequence length="117" mass="13222">MGPFGEQLADSVFMRSPLAERARLPKANQKQKDKAVVPSPSPMLMEFFPPGTFLRDQQYAMQQLRIDYIGWWAERTFTEDSLPDVTPGVNVSQDPVVSVDVDAILRMVRDEAPRRAA</sequence>
<proteinExistence type="predicted"/>
<accession>A0A5K1K7S1</accession>
<evidence type="ECO:0000313" key="2">
    <source>
        <dbReference type="EMBL" id="VWP02655.1"/>
    </source>
</evidence>
<keyword evidence="2" id="KW-0418">Kinase</keyword>
<dbReference type="EMBL" id="LR730386">
    <property type="protein sequence ID" value="VWP02655.1"/>
    <property type="molecule type" value="Genomic_DNA"/>
</dbReference>
<organism evidence="2">
    <name type="scientific">Ganoderma boninense</name>
    <dbReference type="NCBI Taxonomy" id="34458"/>
    <lineage>
        <taxon>Eukaryota</taxon>
        <taxon>Fungi</taxon>
        <taxon>Dikarya</taxon>
        <taxon>Basidiomycota</taxon>
        <taxon>Agaricomycotina</taxon>
        <taxon>Agaricomycetes</taxon>
        <taxon>Polyporales</taxon>
        <taxon>Polyporaceae</taxon>
        <taxon>Ganoderma</taxon>
    </lineage>
</organism>
<name>A0A5K1K7S1_9APHY</name>
<evidence type="ECO:0000256" key="1">
    <source>
        <dbReference type="SAM" id="MobiDB-lite"/>
    </source>
</evidence>
<dbReference type="GO" id="GO:0016301">
    <property type="term" value="F:kinase activity"/>
    <property type="evidence" value="ECO:0007669"/>
    <property type="project" value="UniProtKB-KW"/>
</dbReference>
<protein>
    <submittedName>
        <fullName evidence="2">Protein kinase domain-containing protein</fullName>
    </submittedName>
</protein>
<reference evidence="2" key="1">
    <citation type="submission" date="2019-10" db="EMBL/GenBank/DDBJ databases">
        <authorList>
            <person name="Nor Muhammad N."/>
        </authorList>
    </citation>
    <scope>NUCLEOTIDE SEQUENCE</scope>
</reference>
<keyword evidence="2" id="KW-0808">Transferase</keyword>
<feature type="region of interest" description="Disordered" evidence="1">
    <location>
        <begin position="22"/>
        <end position="41"/>
    </location>
</feature>
<gene>
    <name evidence="2" type="primary">I1RJM9</name>
</gene>
<dbReference type="AlphaFoldDB" id="A0A5K1K7S1"/>